<dbReference type="EMBL" id="JAINUF010000018">
    <property type="protein sequence ID" value="KAJ8337912.1"/>
    <property type="molecule type" value="Genomic_DNA"/>
</dbReference>
<feature type="compositionally biased region" description="Basic and acidic residues" evidence="1">
    <location>
        <begin position="134"/>
        <end position="143"/>
    </location>
</feature>
<gene>
    <name evidence="2" type="ORF">SKAU_G00368780</name>
</gene>
<feature type="region of interest" description="Disordered" evidence="1">
    <location>
        <begin position="86"/>
        <end position="193"/>
    </location>
</feature>
<proteinExistence type="predicted"/>
<dbReference type="OrthoDB" id="18896at2759"/>
<evidence type="ECO:0000313" key="3">
    <source>
        <dbReference type="Proteomes" id="UP001152622"/>
    </source>
</evidence>
<dbReference type="AlphaFoldDB" id="A0A9Q1EFM3"/>
<dbReference type="Proteomes" id="UP001152622">
    <property type="component" value="Chromosome 18"/>
</dbReference>
<comment type="caution">
    <text evidence="2">The sequence shown here is derived from an EMBL/GenBank/DDBJ whole genome shotgun (WGS) entry which is preliminary data.</text>
</comment>
<protein>
    <submittedName>
        <fullName evidence="2">Uncharacterized protein</fullName>
    </submittedName>
</protein>
<sequence>MQCTVPFARIRLDVIVSGIAIIVLSNPFKTPTLQRSSGSVSVVEEGATGEGEVRLRKSKKRRKRSSMIFISEEKERTNTLDCNKRLSKKQEFRSDTNLSDPSENSTPLTSTNSRSLPTITGLALSVANGGEDGETARSRRDSKSVSICIPTDRTPDRRSKGVISLLFRTKLGSKSEEAKPPAEPAGDKSSSHF</sequence>
<evidence type="ECO:0000256" key="1">
    <source>
        <dbReference type="SAM" id="MobiDB-lite"/>
    </source>
</evidence>
<evidence type="ECO:0000313" key="2">
    <source>
        <dbReference type="EMBL" id="KAJ8337912.1"/>
    </source>
</evidence>
<accession>A0A9Q1EFM3</accession>
<feature type="compositionally biased region" description="Basic and acidic residues" evidence="1">
    <location>
        <begin position="173"/>
        <end position="193"/>
    </location>
</feature>
<keyword evidence="3" id="KW-1185">Reference proteome</keyword>
<reference evidence="2" key="1">
    <citation type="journal article" date="2023" name="Science">
        <title>Genome structures resolve the early diversification of teleost fishes.</title>
        <authorList>
            <person name="Parey E."/>
            <person name="Louis A."/>
            <person name="Montfort J."/>
            <person name="Bouchez O."/>
            <person name="Roques C."/>
            <person name="Iampietro C."/>
            <person name="Lluch J."/>
            <person name="Castinel A."/>
            <person name="Donnadieu C."/>
            <person name="Desvignes T."/>
            <person name="Floi Bucao C."/>
            <person name="Jouanno E."/>
            <person name="Wen M."/>
            <person name="Mejri S."/>
            <person name="Dirks R."/>
            <person name="Jansen H."/>
            <person name="Henkel C."/>
            <person name="Chen W.J."/>
            <person name="Zahm M."/>
            <person name="Cabau C."/>
            <person name="Klopp C."/>
            <person name="Thompson A.W."/>
            <person name="Robinson-Rechavi M."/>
            <person name="Braasch I."/>
            <person name="Lecointre G."/>
            <person name="Bobe J."/>
            <person name="Postlethwait J.H."/>
            <person name="Berthelot C."/>
            <person name="Roest Crollius H."/>
            <person name="Guiguen Y."/>
        </authorList>
    </citation>
    <scope>NUCLEOTIDE SEQUENCE</scope>
    <source>
        <strain evidence="2">WJC10195</strain>
    </source>
</reference>
<name>A0A9Q1EFM3_SYNKA</name>
<organism evidence="2 3">
    <name type="scientific">Synaphobranchus kaupii</name>
    <name type="common">Kaup's arrowtooth eel</name>
    <dbReference type="NCBI Taxonomy" id="118154"/>
    <lineage>
        <taxon>Eukaryota</taxon>
        <taxon>Metazoa</taxon>
        <taxon>Chordata</taxon>
        <taxon>Craniata</taxon>
        <taxon>Vertebrata</taxon>
        <taxon>Euteleostomi</taxon>
        <taxon>Actinopterygii</taxon>
        <taxon>Neopterygii</taxon>
        <taxon>Teleostei</taxon>
        <taxon>Anguilliformes</taxon>
        <taxon>Synaphobranchidae</taxon>
        <taxon>Synaphobranchus</taxon>
    </lineage>
</organism>
<feature type="compositionally biased region" description="Polar residues" evidence="1">
    <location>
        <begin position="95"/>
        <end position="118"/>
    </location>
</feature>